<evidence type="ECO:0000259" key="8">
    <source>
        <dbReference type="Pfam" id="PF01979"/>
    </source>
</evidence>
<evidence type="ECO:0000256" key="2">
    <source>
        <dbReference type="ARBA" id="ARBA00002368"/>
    </source>
</evidence>
<dbReference type="RefSeq" id="WP_007147296.1">
    <property type="nucleotide sequence ID" value="NZ_AKCI01000001.1"/>
</dbReference>
<protein>
    <submittedName>
        <fullName evidence="9">Dihydroorotase, multifunctional complex type</fullName>
    </submittedName>
</protein>
<dbReference type="GO" id="GO:0005737">
    <property type="term" value="C:cytoplasm"/>
    <property type="evidence" value="ECO:0007669"/>
    <property type="project" value="TreeGrafter"/>
</dbReference>
<keyword evidence="6" id="KW-0665">Pyrimidine biosynthesis</keyword>
<dbReference type="InterPro" id="IPR032466">
    <property type="entry name" value="Metal_Hydrolase"/>
</dbReference>
<dbReference type="Proteomes" id="UP000006415">
    <property type="component" value="Unassembled WGS sequence"/>
</dbReference>
<evidence type="ECO:0000256" key="3">
    <source>
        <dbReference type="ARBA" id="ARBA00010286"/>
    </source>
</evidence>
<evidence type="ECO:0000256" key="7">
    <source>
        <dbReference type="SAM" id="MobiDB-lite"/>
    </source>
</evidence>
<evidence type="ECO:0000256" key="1">
    <source>
        <dbReference type="ARBA" id="ARBA00001947"/>
    </source>
</evidence>
<sequence length="522" mass="54848">MSAGGRAAQGRIFPSYPDLRLANLTVWDTGKTVDMLLSGSKGAGGDRVPAGEQNGPVAIDCTGLTVAPGFRDPHVHFRDPGQTDKETMSSGSAAAAHGGYTGVLIMPNTVPALDGAHIDGGFRGYSSVLDYLNDYEIANSCILPVKYALCAAASRGREGTEASDPEDWQHGLRFPAHPVIAVSDDGASVPERILPQVLAAAARSNIIFIDHCEHHDSGVINDGSVSARLGLPGVPASTESDIVARDVAFARRTGVHVHLQHVSTAASFDIIRRAKAEGIRITCETAPHYCALNDTAVELYGTYAKMNPPLRSEADRQAVLAAIADGTVDMLATDHAPHTEAEKGRGLMEAPNGIIGLETAYAVAHTVLVDGDIISEARLIELMAVNPAHLMGDAVFDISAHAAAGCSVRSLESERESDAGNPSCPGNGNPVVDLRGMRHHRDYVWGRGGSTSDGTPDAAAADLVILDTKRPWTIDSSAFLSRARNTPFNGWNVTGRPAATVLDGQLSLAGLIGDIGQDSERL</sequence>
<dbReference type="GO" id="GO:0004151">
    <property type="term" value="F:dihydroorotase activity"/>
    <property type="evidence" value="ECO:0007669"/>
    <property type="project" value="InterPro"/>
</dbReference>
<dbReference type="InterPro" id="IPR002195">
    <property type="entry name" value="Dihydroorotase_CS"/>
</dbReference>
<name>J0X0W0_9BIFI</name>
<keyword evidence="5" id="KW-0378">Hydrolase</keyword>
<dbReference type="Gene3D" id="3.20.20.140">
    <property type="entry name" value="Metal-dependent hydrolases"/>
    <property type="match status" value="1"/>
</dbReference>
<keyword evidence="10" id="KW-1185">Reference proteome</keyword>
<dbReference type="GO" id="GO:0004038">
    <property type="term" value="F:allantoinase activity"/>
    <property type="evidence" value="ECO:0007669"/>
    <property type="project" value="TreeGrafter"/>
</dbReference>
<dbReference type="GO" id="GO:0006221">
    <property type="term" value="P:pyrimidine nucleotide biosynthetic process"/>
    <property type="evidence" value="ECO:0007669"/>
    <property type="project" value="UniProtKB-KW"/>
</dbReference>
<dbReference type="Gene3D" id="2.30.40.10">
    <property type="entry name" value="Urease, subunit C, domain 1"/>
    <property type="match status" value="1"/>
</dbReference>
<evidence type="ECO:0000256" key="6">
    <source>
        <dbReference type="ARBA" id="ARBA00022975"/>
    </source>
</evidence>
<dbReference type="STRING" id="857290.HMPREF9156_00228"/>
<dbReference type="GO" id="GO:0006145">
    <property type="term" value="P:purine nucleobase catabolic process"/>
    <property type="evidence" value="ECO:0007669"/>
    <property type="project" value="TreeGrafter"/>
</dbReference>
<comment type="cofactor">
    <cofactor evidence="1">
        <name>Zn(2+)</name>
        <dbReference type="ChEBI" id="CHEBI:29105"/>
    </cofactor>
</comment>
<dbReference type="PANTHER" id="PTHR43668:SF2">
    <property type="entry name" value="ALLANTOINASE"/>
    <property type="match status" value="1"/>
</dbReference>
<reference evidence="9 10" key="1">
    <citation type="submission" date="2012-01" db="EMBL/GenBank/DDBJ databases">
        <title>The Genome Sequence of Scardovia wiggsiae F0424.</title>
        <authorList>
            <consortium name="The Broad Institute Genome Sequencing Platform"/>
            <person name="Earl A."/>
            <person name="Ward D."/>
            <person name="Feldgarden M."/>
            <person name="Gevers D."/>
            <person name="Izard J."/>
            <person name="Ganesan A."/>
            <person name="Baranova O.V."/>
            <person name="Blanton J.M."/>
            <person name="Tanner A.C."/>
            <person name="Mathney J."/>
            <person name="Dewhirst F.E."/>
            <person name="Young S.K."/>
            <person name="Zeng Q."/>
            <person name="Gargeya S."/>
            <person name="Fitzgerald M."/>
            <person name="Haas B."/>
            <person name="Abouelleil A."/>
            <person name="Alvarado L."/>
            <person name="Arachchi H.M."/>
            <person name="Berlin A."/>
            <person name="Chapman S.B."/>
            <person name="Gearin G."/>
            <person name="Goldberg J."/>
            <person name="Griggs A."/>
            <person name="Gujja S."/>
            <person name="Hansen M."/>
            <person name="Heiman D."/>
            <person name="Howarth C."/>
            <person name="Larimer J."/>
            <person name="Lui A."/>
            <person name="MacDonald P.J.P."/>
            <person name="McCowen C."/>
            <person name="Montmayeur A."/>
            <person name="Murphy C."/>
            <person name="Neiman D."/>
            <person name="Pearson M."/>
            <person name="Priest M."/>
            <person name="Roberts A."/>
            <person name="Saif S."/>
            <person name="Shea T."/>
            <person name="Sisk P."/>
            <person name="Stolte C."/>
            <person name="Sykes S."/>
            <person name="Wortman J."/>
            <person name="Nusbaum C."/>
            <person name="Birren B."/>
        </authorList>
    </citation>
    <scope>NUCLEOTIDE SEQUENCE [LARGE SCALE GENOMIC DNA]</scope>
    <source>
        <strain evidence="9 10">F0424</strain>
    </source>
</reference>
<comment type="function">
    <text evidence="2">Catalyzes the reversible cyclization of carbamoyl aspartate to dihydroorotate.</text>
</comment>
<dbReference type="Pfam" id="PF01979">
    <property type="entry name" value="Amidohydro_1"/>
    <property type="match status" value="1"/>
</dbReference>
<dbReference type="SUPFAM" id="SSF51556">
    <property type="entry name" value="Metallo-dependent hydrolases"/>
    <property type="match status" value="1"/>
</dbReference>
<comment type="caution">
    <text evidence="9">The sequence shown here is derived from an EMBL/GenBank/DDBJ whole genome shotgun (WGS) entry which is preliminary data.</text>
</comment>
<keyword evidence="4" id="KW-0479">Metal-binding</keyword>
<dbReference type="eggNOG" id="COG0044">
    <property type="taxonomic scope" value="Bacteria"/>
</dbReference>
<dbReference type="OrthoDB" id="9803027at2"/>
<accession>J0X0W0</accession>
<organism evidence="9 10">
    <name type="scientific">Scardovia wiggsiae F0424</name>
    <dbReference type="NCBI Taxonomy" id="857290"/>
    <lineage>
        <taxon>Bacteria</taxon>
        <taxon>Bacillati</taxon>
        <taxon>Actinomycetota</taxon>
        <taxon>Actinomycetes</taxon>
        <taxon>Bifidobacteriales</taxon>
        <taxon>Bifidobacteriaceae</taxon>
        <taxon>Scardovia</taxon>
    </lineage>
</organism>
<dbReference type="InterPro" id="IPR004722">
    <property type="entry name" value="DHOase"/>
</dbReference>
<dbReference type="PROSITE" id="PS00483">
    <property type="entry name" value="DIHYDROOROTASE_2"/>
    <property type="match status" value="1"/>
</dbReference>
<dbReference type="PROSITE" id="PS00482">
    <property type="entry name" value="DIHYDROOROTASE_1"/>
    <property type="match status" value="1"/>
</dbReference>
<dbReference type="CDD" id="cd01317">
    <property type="entry name" value="DHOase_IIa"/>
    <property type="match status" value="1"/>
</dbReference>
<evidence type="ECO:0000313" key="9">
    <source>
        <dbReference type="EMBL" id="EJD65464.1"/>
    </source>
</evidence>
<comment type="similarity">
    <text evidence="3">Belongs to the metallo-dependent hydrolases superfamily. DHOase family. Class I DHOase subfamily.</text>
</comment>
<evidence type="ECO:0000256" key="4">
    <source>
        <dbReference type="ARBA" id="ARBA00022723"/>
    </source>
</evidence>
<evidence type="ECO:0000313" key="10">
    <source>
        <dbReference type="Proteomes" id="UP000006415"/>
    </source>
</evidence>
<dbReference type="InterPro" id="IPR006680">
    <property type="entry name" value="Amidohydro-rel"/>
</dbReference>
<dbReference type="InterPro" id="IPR050138">
    <property type="entry name" value="DHOase/Allantoinase_Hydrolase"/>
</dbReference>
<gene>
    <name evidence="9" type="ORF">HMPREF9156_00228</name>
</gene>
<dbReference type="HOGENOM" id="CLU_015572_1_0_11"/>
<feature type="region of interest" description="Disordered" evidence="7">
    <location>
        <begin position="413"/>
        <end position="432"/>
    </location>
</feature>
<dbReference type="InterPro" id="IPR011059">
    <property type="entry name" value="Metal-dep_hydrolase_composite"/>
</dbReference>
<dbReference type="AlphaFoldDB" id="J0X0W0"/>
<dbReference type="GO" id="GO:0046872">
    <property type="term" value="F:metal ion binding"/>
    <property type="evidence" value="ECO:0007669"/>
    <property type="project" value="UniProtKB-KW"/>
</dbReference>
<proteinExistence type="inferred from homology"/>
<evidence type="ECO:0000256" key="5">
    <source>
        <dbReference type="ARBA" id="ARBA00022801"/>
    </source>
</evidence>
<dbReference type="SUPFAM" id="SSF51338">
    <property type="entry name" value="Composite domain of metallo-dependent hydrolases"/>
    <property type="match status" value="1"/>
</dbReference>
<feature type="domain" description="Amidohydrolase-related" evidence="8">
    <location>
        <begin position="65"/>
        <end position="392"/>
    </location>
</feature>
<dbReference type="EMBL" id="AGZS01000001">
    <property type="protein sequence ID" value="EJD65464.1"/>
    <property type="molecule type" value="Genomic_DNA"/>
</dbReference>
<dbReference type="PANTHER" id="PTHR43668">
    <property type="entry name" value="ALLANTOINASE"/>
    <property type="match status" value="1"/>
</dbReference>